<dbReference type="PANTHER" id="PTHR45080">
    <property type="entry name" value="CONTACTIN 5"/>
    <property type="match status" value="1"/>
</dbReference>
<evidence type="ECO:0000313" key="6">
    <source>
        <dbReference type="RefSeq" id="XP_022296293.1"/>
    </source>
</evidence>
<name>A0A8B8AZU7_CRAVI</name>
<evidence type="ECO:0000256" key="1">
    <source>
        <dbReference type="ARBA" id="ARBA00022729"/>
    </source>
</evidence>
<dbReference type="InterPro" id="IPR013783">
    <property type="entry name" value="Ig-like_fold"/>
</dbReference>
<reference evidence="6" key="1">
    <citation type="submission" date="2025-08" db="UniProtKB">
        <authorList>
            <consortium name="RefSeq"/>
        </authorList>
    </citation>
    <scope>IDENTIFICATION</scope>
    <source>
        <tissue evidence="6">Whole sample</tissue>
    </source>
</reference>
<dbReference type="KEGG" id="cvn:111106062"/>
<evidence type="ECO:0000313" key="5">
    <source>
        <dbReference type="Proteomes" id="UP000694844"/>
    </source>
</evidence>
<keyword evidence="5" id="KW-1185">Reference proteome</keyword>
<gene>
    <name evidence="6" type="primary">LOC111106062</name>
</gene>
<dbReference type="OrthoDB" id="6089586at2759"/>
<evidence type="ECO:0000259" key="4">
    <source>
        <dbReference type="PROSITE" id="PS50835"/>
    </source>
</evidence>
<dbReference type="GO" id="GO:0007156">
    <property type="term" value="P:homophilic cell adhesion via plasma membrane adhesion molecules"/>
    <property type="evidence" value="ECO:0007669"/>
    <property type="project" value="TreeGrafter"/>
</dbReference>
<protein>
    <submittedName>
        <fullName evidence="6">Uncharacterized protein LOC111106062</fullName>
    </submittedName>
</protein>
<feature type="coiled-coil region" evidence="3">
    <location>
        <begin position="551"/>
        <end position="578"/>
    </location>
</feature>
<evidence type="ECO:0000256" key="3">
    <source>
        <dbReference type="SAM" id="Coils"/>
    </source>
</evidence>
<sequence>MWHRVMTDGSEFEAIDINLPKYKGSKNTSEDHVLCINDCDMNDISFGPYFLLAMCTDNNTIKSEHIHLNIAREYLIASFISAPKAKKKYLNCPEDENDGPTYTLKVEYHRDVEIKATIRSNPKNLPIFWTKVSKKLDLNEWKYRGSSCNGDRSVLRINGVTREDEDIYTIEAKDDFQGKQISDKFEIIVIGGSPKVRLEISTQSKPVTIEHTLQLIAVIESVPPWTGVHWERNTNPIQADGKKIFQDSTDKENLKLEIKNLEFSDEGDYCITVSNALGSATAKIQIKVGVNKLFISGPVVVSPKGDIHFKTIYPKGSSNISEAKWIKTHDDISTIIEFNKDCIQNYAGNPKSQYVTIPRAEDNIGAYQLCYNNMKSNIIVVFAYDPEKFSSENEQNCLRFFALQDVSRKAMKMKIDTMFQNFETMWTSFETYCTKTRKRAILPPDTPSSLDDLDVSVMCALFQYLHEKSPTQGLEKDPGVNDIEIADDVKRIRMHRNKISHVASTQMTTMDFNDAVMDLIGAIQRLSNDDADLIRQICATLNKVFSKGEELDKILKELKAFRSKAQASERNLERFEGKIPDVKVPHMVQNHDEISFHHWYPSSTVMFEKNTVAFRRWEGKNGVCFMNRPLQRGEEIFVHRTSLSSKILKFGLTNRDPETLNWSDEFADLSNVQYHEKTWPPKEKCYIRFSLSGNTSLTVSLDDSQQDLEVFSFENVSSNDPLWLLIDLIEIGDVYQISKKKTSTFQNLSQTYLSFWPWPF</sequence>
<accession>A0A8B8AZU7</accession>
<dbReference type="InterPro" id="IPR003599">
    <property type="entry name" value="Ig_sub"/>
</dbReference>
<dbReference type="InterPro" id="IPR006573">
    <property type="entry name" value="NHR_dom"/>
</dbReference>
<dbReference type="SUPFAM" id="SSF48726">
    <property type="entry name" value="Immunoglobulin"/>
    <property type="match status" value="2"/>
</dbReference>
<dbReference type="InterPro" id="IPR036179">
    <property type="entry name" value="Ig-like_dom_sf"/>
</dbReference>
<dbReference type="PROSITE" id="PS50835">
    <property type="entry name" value="IG_LIKE"/>
    <property type="match status" value="1"/>
</dbReference>
<evidence type="ECO:0000256" key="2">
    <source>
        <dbReference type="ARBA" id="ARBA00023157"/>
    </source>
</evidence>
<dbReference type="Pfam" id="PF07177">
    <property type="entry name" value="Neuralized"/>
    <property type="match status" value="1"/>
</dbReference>
<dbReference type="Proteomes" id="UP000694844">
    <property type="component" value="Chromosome 8"/>
</dbReference>
<dbReference type="Pfam" id="PF07679">
    <property type="entry name" value="I-set"/>
    <property type="match status" value="1"/>
</dbReference>
<dbReference type="AlphaFoldDB" id="A0A8B8AZU7"/>
<keyword evidence="1" id="KW-0732">Signal</keyword>
<proteinExistence type="predicted"/>
<dbReference type="SMART" id="SM00409">
    <property type="entry name" value="IG"/>
    <property type="match status" value="2"/>
</dbReference>
<dbReference type="PANTHER" id="PTHR45080:SF8">
    <property type="entry name" value="IG-LIKE DOMAIN-CONTAINING PROTEIN"/>
    <property type="match status" value="1"/>
</dbReference>
<dbReference type="Gene3D" id="2.60.120.920">
    <property type="match status" value="1"/>
</dbReference>
<keyword evidence="2" id="KW-1015">Disulfide bond</keyword>
<organism evidence="5 6">
    <name type="scientific">Crassostrea virginica</name>
    <name type="common">Eastern oyster</name>
    <dbReference type="NCBI Taxonomy" id="6565"/>
    <lineage>
        <taxon>Eukaryota</taxon>
        <taxon>Metazoa</taxon>
        <taxon>Spiralia</taxon>
        <taxon>Lophotrochozoa</taxon>
        <taxon>Mollusca</taxon>
        <taxon>Bivalvia</taxon>
        <taxon>Autobranchia</taxon>
        <taxon>Pteriomorphia</taxon>
        <taxon>Ostreida</taxon>
        <taxon>Ostreoidea</taxon>
        <taxon>Ostreidae</taxon>
        <taxon>Crassostrea</taxon>
    </lineage>
</organism>
<dbReference type="RefSeq" id="XP_022296293.1">
    <property type="nucleotide sequence ID" value="XM_022440585.1"/>
</dbReference>
<dbReference type="GeneID" id="111106062"/>
<keyword evidence="3" id="KW-0175">Coiled coil</keyword>
<dbReference type="InterPro" id="IPR013098">
    <property type="entry name" value="Ig_I-set"/>
</dbReference>
<dbReference type="Pfam" id="PF18738">
    <property type="entry name" value="HEPN_DZIP3"/>
    <property type="match status" value="1"/>
</dbReference>
<dbReference type="InterPro" id="IPR043136">
    <property type="entry name" value="B30.2/SPRY_sf"/>
</dbReference>
<dbReference type="InterPro" id="IPR041249">
    <property type="entry name" value="HEPN_DZIP3"/>
</dbReference>
<dbReference type="InterPro" id="IPR050958">
    <property type="entry name" value="Cell_Adh-Cytoskel_Orgn"/>
</dbReference>
<dbReference type="CDD" id="cd00096">
    <property type="entry name" value="Ig"/>
    <property type="match status" value="1"/>
</dbReference>
<dbReference type="InterPro" id="IPR007110">
    <property type="entry name" value="Ig-like_dom"/>
</dbReference>
<dbReference type="Gene3D" id="2.60.40.10">
    <property type="entry name" value="Immunoglobulins"/>
    <property type="match status" value="2"/>
</dbReference>
<feature type="domain" description="Ig-like" evidence="4">
    <location>
        <begin position="194"/>
        <end position="287"/>
    </location>
</feature>
<dbReference type="GO" id="GO:0005886">
    <property type="term" value="C:plasma membrane"/>
    <property type="evidence" value="ECO:0007669"/>
    <property type="project" value="TreeGrafter"/>
</dbReference>